<dbReference type="InParanoid" id="G0QTL1"/>
<evidence type="ECO:0000313" key="2">
    <source>
        <dbReference type="Proteomes" id="UP000008983"/>
    </source>
</evidence>
<dbReference type="AlphaFoldDB" id="G0QTL1"/>
<protein>
    <recommendedName>
        <fullName evidence="3">Furin</fullName>
    </recommendedName>
</protein>
<organism evidence="1 2">
    <name type="scientific">Ichthyophthirius multifiliis</name>
    <name type="common">White spot disease agent</name>
    <name type="synonym">Ich</name>
    <dbReference type="NCBI Taxonomy" id="5932"/>
    <lineage>
        <taxon>Eukaryota</taxon>
        <taxon>Sar</taxon>
        <taxon>Alveolata</taxon>
        <taxon>Ciliophora</taxon>
        <taxon>Intramacronucleata</taxon>
        <taxon>Oligohymenophorea</taxon>
        <taxon>Hymenostomatida</taxon>
        <taxon>Ophryoglenina</taxon>
        <taxon>Ichthyophthirius</taxon>
    </lineage>
</organism>
<dbReference type="OrthoDB" id="283575at2759"/>
<feature type="non-terminal residue" evidence="1">
    <location>
        <position position="68"/>
    </location>
</feature>
<sequence>QLMQQMPKTCGECENGNECINCKSDYGLYQKSCLKECPKGYENENGICVDCEDYKCKRCSTESNTKQP</sequence>
<proteinExistence type="predicted"/>
<keyword evidence="2" id="KW-1185">Reference proteome</keyword>
<feature type="non-terminal residue" evidence="1">
    <location>
        <position position="1"/>
    </location>
</feature>
<dbReference type="InterPro" id="IPR009030">
    <property type="entry name" value="Growth_fac_rcpt_cys_sf"/>
</dbReference>
<name>G0QTL1_ICHMU</name>
<dbReference type="Gene3D" id="2.10.220.10">
    <property type="entry name" value="Hormone Receptor, Insulin-like Growth Factor Receptor 1, Chain A, domain 2"/>
    <property type="match status" value="1"/>
</dbReference>
<reference evidence="1 2" key="1">
    <citation type="submission" date="2011-07" db="EMBL/GenBank/DDBJ databases">
        <authorList>
            <person name="Coyne R."/>
            <person name="Brami D."/>
            <person name="Johnson J."/>
            <person name="Hostetler J."/>
            <person name="Hannick L."/>
            <person name="Clark T."/>
            <person name="Cassidy-Hanley D."/>
            <person name="Inman J."/>
        </authorList>
    </citation>
    <scope>NUCLEOTIDE SEQUENCE [LARGE SCALE GENOMIC DNA]</scope>
    <source>
        <strain evidence="1 2">G5</strain>
    </source>
</reference>
<evidence type="ECO:0000313" key="1">
    <source>
        <dbReference type="EMBL" id="EGR31444.1"/>
    </source>
</evidence>
<dbReference type="RefSeq" id="XP_004034930.1">
    <property type="nucleotide sequence ID" value="XM_004034882.1"/>
</dbReference>
<dbReference type="GeneID" id="14907585"/>
<accession>G0QTL1</accession>
<gene>
    <name evidence="1" type="ORF">IMG5_109460</name>
</gene>
<dbReference type="SUPFAM" id="SSF57184">
    <property type="entry name" value="Growth factor receptor domain"/>
    <property type="match status" value="1"/>
</dbReference>
<dbReference type="Proteomes" id="UP000008983">
    <property type="component" value="Unassembled WGS sequence"/>
</dbReference>
<evidence type="ECO:0008006" key="3">
    <source>
        <dbReference type="Google" id="ProtNLM"/>
    </source>
</evidence>
<dbReference type="EMBL" id="GL983861">
    <property type="protein sequence ID" value="EGR31444.1"/>
    <property type="molecule type" value="Genomic_DNA"/>
</dbReference>